<protein>
    <submittedName>
        <fullName evidence="1">Unannotated protein</fullName>
    </submittedName>
</protein>
<reference evidence="1" key="1">
    <citation type="submission" date="2020-05" db="EMBL/GenBank/DDBJ databases">
        <authorList>
            <person name="Chiriac C."/>
            <person name="Salcher M."/>
            <person name="Ghai R."/>
            <person name="Kavagutti S V."/>
        </authorList>
    </citation>
    <scope>NUCLEOTIDE SEQUENCE</scope>
</reference>
<gene>
    <name evidence="1" type="ORF">UFOPK3010_00080</name>
</gene>
<proteinExistence type="predicted"/>
<dbReference type="AlphaFoldDB" id="A0A6J6X9M5"/>
<organism evidence="1">
    <name type="scientific">freshwater metagenome</name>
    <dbReference type="NCBI Taxonomy" id="449393"/>
    <lineage>
        <taxon>unclassified sequences</taxon>
        <taxon>metagenomes</taxon>
        <taxon>ecological metagenomes</taxon>
    </lineage>
</organism>
<dbReference type="EMBL" id="CAFAAM010000005">
    <property type="protein sequence ID" value="CAB4792503.1"/>
    <property type="molecule type" value="Genomic_DNA"/>
</dbReference>
<accession>A0A6J6X9M5</accession>
<evidence type="ECO:0000313" key="1">
    <source>
        <dbReference type="EMBL" id="CAB4792503.1"/>
    </source>
</evidence>
<name>A0A6J6X9M5_9ZZZZ</name>
<sequence length="288" mass="31917">MDEIQGYFAGQVPFEDLNDMAKLFVTTLHAGDVRSIHAGFGIIDRTSEEDVHGPFTRITWTIDALSGPDRRWVTVADLTEAVLTDMHVAEWVTSIAGSSDPAEIQRVITAVVDTWCSMILTEELDTDFGIELSFDENGPLWRTIHRPNAIRSGLEATLVERLVDHYAGEVQTDVQGRSQISLNDFQVYVGRDSTRQRSSFTLTERPVVVSVLAGVELNGDAWRTAVSGWVNDPTRPSGLLVELVAATGYQVWVDRVIDGDPTAQLDELITQSRLLSAALQPWELNPPR</sequence>